<comment type="caution">
    <text evidence="14">The sequence shown here is derived from an EMBL/GenBank/DDBJ whole genome shotgun (WGS) entry which is preliminary data.</text>
</comment>
<gene>
    <name evidence="14" type="ORF">A2150_03195</name>
</gene>
<keyword evidence="8 9" id="KW-0961">Cell wall biogenesis/degradation</keyword>
<evidence type="ECO:0000256" key="6">
    <source>
        <dbReference type="ARBA" id="ARBA00022960"/>
    </source>
</evidence>
<dbReference type="CDD" id="cd00118">
    <property type="entry name" value="LysM"/>
    <property type="match status" value="1"/>
</dbReference>
<comment type="similarity">
    <text evidence="2">Belongs to the YkuD family.</text>
</comment>
<protein>
    <submittedName>
        <fullName evidence="14">Uncharacterized protein</fullName>
    </submittedName>
</protein>
<keyword evidence="4" id="KW-0808">Transferase</keyword>
<evidence type="ECO:0000256" key="1">
    <source>
        <dbReference type="ARBA" id="ARBA00004752"/>
    </source>
</evidence>
<keyword evidence="7 9" id="KW-0573">Peptidoglycan synthesis</keyword>
<comment type="pathway">
    <text evidence="1 9">Cell wall biogenesis; peptidoglycan biosynthesis.</text>
</comment>
<evidence type="ECO:0000256" key="5">
    <source>
        <dbReference type="ARBA" id="ARBA00022801"/>
    </source>
</evidence>
<dbReference type="InterPro" id="IPR050979">
    <property type="entry name" value="LD-transpeptidase"/>
</dbReference>
<evidence type="ECO:0000313" key="15">
    <source>
        <dbReference type="Proteomes" id="UP000177925"/>
    </source>
</evidence>
<dbReference type="PANTHER" id="PTHR30582:SF24">
    <property type="entry name" value="L,D-TRANSPEPTIDASE ERFK_SRFK-RELATED"/>
    <property type="match status" value="1"/>
</dbReference>
<dbReference type="PANTHER" id="PTHR30582">
    <property type="entry name" value="L,D-TRANSPEPTIDASE"/>
    <property type="match status" value="1"/>
</dbReference>
<evidence type="ECO:0000256" key="4">
    <source>
        <dbReference type="ARBA" id="ARBA00022679"/>
    </source>
</evidence>
<dbReference type="CDD" id="cd16913">
    <property type="entry name" value="YkuD_like"/>
    <property type="match status" value="1"/>
</dbReference>
<dbReference type="Proteomes" id="UP000177925">
    <property type="component" value="Unassembled WGS sequence"/>
</dbReference>
<dbReference type="GO" id="GO:0005576">
    <property type="term" value="C:extracellular region"/>
    <property type="evidence" value="ECO:0007669"/>
    <property type="project" value="TreeGrafter"/>
</dbReference>
<dbReference type="GO" id="GO:0071555">
    <property type="term" value="P:cell wall organization"/>
    <property type="evidence" value="ECO:0007669"/>
    <property type="project" value="UniProtKB-UniRule"/>
</dbReference>
<evidence type="ECO:0000259" key="13">
    <source>
        <dbReference type="PROSITE" id="PS52029"/>
    </source>
</evidence>
<dbReference type="EMBL" id="MFSS01000008">
    <property type="protein sequence ID" value="OGI44884.1"/>
    <property type="molecule type" value="Genomic_DNA"/>
</dbReference>
<feature type="domain" description="L,D-TPase catalytic" evidence="13">
    <location>
        <begin position="105"/>
        <end position="244"/>
    </location>
</feature>
<feature type="active site" description="Nucleophile" evidence="9">
    <location>
        <position position="220"/>
    </location>
</feature>
<keyword evidence="6 9" id="KW-0133">Cell shape</keyword>
<feature type="domain" description="LysM" evidence="12">
    <location>
        <begin position="48"/>
        <end position="93"/>
    </location>
</feature>
<dbReference type="Pfam" id="PF03734">
    <property type="entry name" value="YkuD"/>
    <property type="match status" value="1"/>
</dbReference>
<evidence type="ECO:0000313" key="14">
    <source>
        <dbReference type="EMBL" id="OGI44884.1"/>
    </source>
</evidence>
<keyword evidence="3" id="KW-0328">Glycosyltransferase</keyword>
<dbReference type="UniPathway" id="UPA00219"/>
<evidence type="ECO:0000256" key="11">
    <source>
        <dbReference type="SAM" id="SignalP"/>
    </source>
</evidence>
<accession>A0A1F6TID8</accession>
<feature type="region of interest" description="Disordered" evidence="10">
    <location>
        <begin position="311"/>
        <end position="331"/>
    </location>
</feature>
<sequence>MTRPIVPDHPTRRTQVFMLCALACFASPAAAQTFPLPPDGTDLVGEIQTVTVTDEDDSLSDIARRFQVGYEEIVRANPGVDPWLPRAGTVVAVPTQYILPAAPRVGIVLNVPEMRLYYYPPPAAGARATVVTHPVSVGDMDWSTPLGQTRVAAKVARPTWYPPKSIRAEHAADGDPLPAAVPPGPDNPLGDYALRLGFDGYLIHGTNKPNGIGMRVTHGCVRLYPGDIEALFRSVPVGTPVRIVDQPYKAGWRDGVLLLESHPPFADSKKASPNNLTPAVQAVIAATEKKSAPIDWPRALAAAAAANGVPEPISLPASAQNKTPGRAAPGG</sequence>
<reference evidence="14 15" key="1">
    <citation type="journal article" date="2016" name="Nat. Commun.">
        <title>Thousands of microbial genomes shed light on interconnected biogeochemical processes in an aquifer system.</title>
        <authorList>
            <person name="Anantharaman K."/>
            <person name="Brown C.T."/>
            <person name="Hug L.A."/>
            <person name="Sharon I."/>
            <person name="Castelle C.J."/>
            <person name="Probst A.J."/>
            <person name="Thomas B.C."/>
            <person name="Singh A."/>
            <person name="Wilkins M.J."/>
            <person name="Karaoz U."/>
            <person name="Brodie E.L."/>
            <person name="Williams K.H."/>
            <person name="Hubbard S.S."/>
            <person name="Banfield J.F."/>
        </authorList>
    </citation>
    <scope>NUCLEOTIDE SEQUENCE [LARGE SCALE GENOMIC DNA]</scope>
</reference>
<dbReference type="InterPro" id="IPR005490">
    <property type="entry name" value="LD_TPept_cat_dom"/>
</dbReference>
<evidence type="ECO:0000256" key="9">
    <source>
        <dbReference type="PROSITE-ProRule" id="PRU01373"/>
    </source>
</evidence>
<keyword evidence="5" id="KW-0378">Hydrolase</keyword>
<dbReference type="GO" id="GO:0016757">
    <property type="term" value="F:glycosyltransferase activity"/>
    <property type="evidence" value="ECO:0007669"/>
    <property type="project" value="UniProtKB-KW"/>
</dbReference>
<feature type="signal peptide" evidence="11">
    <location>
        <begin position="1"/>
        <end position="31"/>
    </location>
</feature>
<dbReference type="GO" id="GO:0018104">
    <property type="term" value="P:peptidoglycan-protein cross-linking"/>
    <property type="evidence" value="ECO:0007669"/>
    <property type="project" value="TreeGrafter"/>
</dbReference>
<dbReference type="InterPro" id="IPR038063">
    <property type="entry name" value="Transpep_catalytic_dom"/>
</dbReference>
<dbReference type="InterPro" id="IPR036779">
    <property type="entry name" value="LysM_dom_sf"/>
</dbReference>
<dbReference type="PROSITE" id="PS51782">
    <property type="entry name" value="LYSM"/>
    <property type="match status" value="1"/>
</dbReference>
<name>A0A1F6TID8_9PROT</name>
<evidence type="ECO:0000256" key="7">
    <source>
        <dbReference type="ARBA" id="ARBA00022984"/>
    </source>
</evidence>
<dbReference type="SMART" id="SM00257">
    <property type="entry name" value="LysM"/>
    <property type="match status" value="1"/>
</dbReference>
<dbReference type="AlphaFoldDB" id="A0A1F6TID8"/>
<dbReference type="PROSITE" id="PS52029">
    <property type="entry name" value="LD_TPASE"/>
    <property type="match status" value="1"/>
</dbReference>
<proteinExistence type="inferred from homology"/>
<evidence type="ECO:0000256" key="3">
    <source>
        <dbReference type="ARBA" id="ARBA00022676"/>
    </source>
</evidence>
<dbReference type="InterPro" id="IPR018392">
    <property type="entry name" value="LysM"/>
</dbReference>
<dbReference type="SUPFAM" id="SSF54106">
    <property type="entry name" value="LysM domain"/>
    <property type="match status" value="1"/>
</dbReference>
<dbReference type="GO" id="GO:0071972">
    <property type="term" value="F:peptidoglycan L,D-transpeptidase activity"/>
    <property type="evidence" value="ECO:0007669"/>
    <property type="project" value="TreeGrafter"/>
</dbReference>
<evidence type="ECO:0000256" key="10">
    <source>
        <dbReference type="SAM" id="MobiDB-lite"/>
    </source>
</evidence>
<feature type="chain" id="PRO_5009526698" evidence="11">
    <location>
        <begin position="32"/>
        <end position="331"/>
    </location>
</feature>
<evidence type="ECO:0000259" key="12">
    <source>
        <dbReference type="PROSITE" id="PS51782"/>
    </source>
</evidence>
<dbReference type="Gene3D" id="2.40.440.10">
    <property type="entry name" value="L,D-transpeptidase catalytic domain-like"/>
    <property type="match status" value="1"/>
</dbReference>
<evidence type="ECO:0000256" key="2">
    <source>
        <dbReference type="ARBA" id="ARBA00005992"/>
    </source>
</evidence>
<dbReference type="Pfam" id="PF01476">
    <property type="entry name" value="LysM"/>
    <property type="match status" value="1"/>
</dbReference>
<feature type="active site" description="Proton donor/acceptor" evidence="9">
    <location>
        <position position="204"/>
    </location>
</feature>
<organism evidence="14 15">
    <name type="scientific">Candidatus Muproteobacteria bacterium RBG_16_64_11</name>
    <dbReference type="NCBI Taxonomy" id="1817758"/>
    <lineage>
        <taxon>Bacteria</taxon>
        <taxon>Pseudomonadati</taxon>
        <taxon>Pseudomonadota</taxon>
        <taxon>Candidatus Muproteobacteria</taxon>
    </lineage>
</organism>
<evidence type="ECO:0000256" key="8">
    <source>
        <dbReference type="ARBA" id="ARBA00023316"/>
    </source>
</evidence>
<dbReference type="SUPFAM" id="SSF141523">
    <property type="entry name" value="L,D-transpeptidase catalytic domain-like"/>
    <property type="match status" value="1"/>
</dbReference>
<dbReference type="Gene3D" id="3.10.350.10">
    <property type="entry name" value="LysM domain"/>
    <property type="match status" value="1"/>
</dbReference>
<keyword evidence="11" id="KW-0732">Signal</keyword>
<dbReference type="GO" id="GO:0008360">
    <property type="term" value="P:regulation of cell shape"/>
    <property type="evidence" value="ECO:0007669"/>
    <property type="project" value="UniProtKB-UniRule"/>
</dbReference>
<dbReference type="STRING" id="1817758.A2150_03195"/>